<evidence type="ECO:0000313" key="5">
    <source>
        <dbReference type="EMBL" id="BDU72730.1"/>
    </source>
</evidence>
<name>A0AA48GNE6_9BACT</name>
<dbReference type="InterPro" id="IPR001633">
    <property type="entry name" value="EAL_dom"/>
</dbReference>
<dbReference type="KEGG" id="msil:METEAL_19040"/>
<accession>A0AA48GNE6</accession>
<feature type="domain" description="EAL" evidence="4">
    <location>
        <begin position="160"/>
        <end position="414"/>
    </location>
</feature>
<dbReference type="EMBL" id="AP027080">
    <property type="protein sequence ID" value="BDU72730.1"/>
    <property type="molecule type" value="Genomic_DNA"/>
</dbReference>
<dbReference type="PROSITE" id="PS50110">
    <property type="entry name" value="RESPONSE_REGULATORY"/>
    <property type="match status" value="1"/>
</dbReference>
<dbReference type="PROSITE" id="PS50883">
    <property type="entry name" value="EAL"/>
    <property type="match status" value="1"/>
</dbReference>
<evidence type="ECO:0000256" key="1">
    <source>
        <dbReference type="PROSITE-ProRule" id="PRU00169"/>
    </source>
</evidence>
<keyword evidence="1" id="KW-0597">Phosphoprotein</keyword>
<dbReference type="SUPFAM" id="SSF141868">
    <property type="entry name" value="EAL domain-like"/>
    <property type="match status" value="1"/>
</dbReference>
<evidence type="ECO:0000313" key="6">
    <source>
        <dbReference type="Proteomes" id="UP001238179"/>
    </source>
</evidence>
<dbReference type="Pfam" id="PF00563">
    <property type="entry name" value="EAL"/>
    <property type="match status" value="1"/>
</dbReference>
<dbReference type="InterPro" id="IPR011006">
    <property type="entry name" value="CheY-like_superfamily"/>
</dbReference>
<sequence>MTLPEGYPSLGAELHCPCVRGRKVLIIDDSRMARLQLTALVSKLGPAQVTEAADGIEALSILAEEPEIHLVLCDLQMPRMDGVALIGRIAGLGLTPQLVITSGLESGIIETVRHMALSYGFPCVGILPKPTTLPELVTLLTSQEFSEGLAATGPRPGGHEALPLQDIRAGMRNQEFDCYFQPQVSMQDNRLKGVEALVRWQHPELGLLRPGRFLPQLEESPDTMSELTLQILQNIADKRAQWQKEGLDPDVSVNLSASSLSTEGFADRIFEAVSAHSLEPEKMVLEVTESASTANLGHSLSNLARLRMRGFRLSIDDFGTGYATYEQLERIPFTELKIDMSVTRELGKSKKHAILAKSLLRLARDLRLHTVAEGIETQEGWNVLKTLGCNCGQGYFLARPMPAGQMPEWSRQERPHLDAYHPGNDRRAVPRA</sequence>
<dbReference type="Proteomes" id="UP001238179">
    <property type="component" value="Chromosome"/>
</dbReference>
<dbReference type="GO" id="GO:0000160">
    <property type="term" value="P:phosphorelay signal transduction system"/>
    <property type="evidence" value="ECO:0007669"/>
    <property type="project" value="InterPro"/>
</dbReference>
<evidence type="ECO:0000256" key="2">
    <source>
        <dbReference type="SAM" id="MobiDB-lite"/>
    </source>
</evidence>
<dbReference type="SMART" id="SM00448">
    <property type="entry name" value="REC"/>
    <property type="match status" value="1"/>
</dbReference>
<evidence type="ECO:0000259" key="4">
    <source>
        <dbReference type="PROSITE" id="PS50883"/>
    </source>
</evidence>
<dbReference type="InterPro" id="IPR001789">
    <property type="entry name" value="Sig_transdc_resp-reg_receiver"/>
</dbReference>
<gene>
    <name evidence="5" type="ORF">METEAL_19040</name>
</gene>
<dbReference type="CDD" id="cd01948">
    <property type="entry name" value="EAL"/>
    <property type="match status" value="1"/>
</dbReference>
<dbReference type="InterPro" id="IPR050706">
    <property type="entry name" value="Cyclic-di-GMP_PDE-like"/>
</dbReference>
<organism evidence="5 6">
    <name type="scientific">Mesoterricola silvestris</name>
    <dbReference type="NCBI Taxonomy" id="2927979"/>
    <lineage>
        <taxon>Bacteria</taxon>
        <taxon>Pseudomonadati</taxon>
        <taxon>Acidobacteriota</taxon>
        <taxon>Holophagae</taxon>
        <taxon>Holophagales</taxon>
        <taxon>Holophagaceae</taxon>
        <taxon>Mesoterricola</taxon>
    </lineage>
</organism>
<dbReference type="Gene3D" id="3.20.20.450">
    <property type="entry name" value="EAL domain"/>
    <property type="match status" value="1"/>
</dbReference>
<feature type="modified residue" description="4-aspartylphosphate" evidence="1">
    <location>
        <position position="74"/>
    </location>
</feature>
<dbReference type="SUPFAM" id="SSF52172">
    <property type="entry name" value="CheY-like"/>
    <property type="match status" value="1"/>
</dbReference>
<dbReference type="GO" id="GO:0071111">
    <property type="term" value="F:cyclic-guanylate-specific phosphodiesterase activity"/>
    <property type="evidence" value="ECO:0007669"/>
    <property type="project" value="InterPro"/>
</dbReference>
<protein>
    <submittedName>
        <fullName evidence="5">Transcriptional regulator</fullName>
    </submittedName>
</protein>
<dbReference type="RefSeq" id="WP_316415643.1">
    <property type="nucleotide sequence ID" value="NZ_AP027080.1"/>
</dbReference>
<dbReference type="Pfam" id="PF00072">
    <property type="entry name" value="Response_reg"/>
    <property type="match status" value="1"/>
</dbReference>
<proteinExistence type="predicted"/>
<evidence type="ECO:0000259" key="3">
    <source>
        <dbReference type="PROSITE" id="PS50110"/>
    </source>
</evidence>
<dbReference type="PANTHER" id="PTHR33121">
    <property type="entry name" value="CYCLIC DI-GMP PHOSPHODIESTERASE PDEF"/>
    <property type="match status" value="1"/>
</dbReference>
<dbReference type="AlphaFoldDB" id="A0AA48GNE6"/>
<feature type="region of interest" description="Disordered" evidence="2">
    <location>
        <begin position="406"/>
        <end position="432"/>
    </location>
</feature>
<reference evidence="6" key="1">
    <citation type="journal article" date="2023" name="Int. J. Syst. Evol. Microbiol.">
        <title>Mesoterricola silvestris gen. nov., sp. nov., Mesoterricola sediminis sp. nov., Geothrix oryzae sp. nov., Geothrix edaphica sp. nov., Geothrix rubra sp. nov., and Geothrix limicola sp. nov., six novel members of Acidobacteriota isolated from soils.</title>
        <authorList>
            <person name="Itoh H."/>
            <person name="Sugisawa Y."/>
            <person name="Mise K."/>
            <person name="Xu Z."/>
            <person name="Kuniyasu M."/>
            <person name="Ushijima N."/>
            <person name="Kawano K."/>
            <person name="Kobayashi E."/>
            <person name="Shiratori Y."/>
            <person name="Masuda Y."/>
            <person name="Senoo K."/>
        </authorList>
    </citation>
    <scope>NUCLEOTIDE SEQUENCE [LARGE SCALE GENOMIC DNA]</scope>
    <source>
        <strain evidence="6">W79</strain>
    </source>
</reference>
<dbReference type="PANTHER" id="PTHR33121:SF79">
    <property type="entry name" value="CYCLIC DI-GMP PHOSPHODIESTERASE PDED-RELATED"/>
    <property type="match status" value="1"/>
</dbReference>
<dbReference type="Gene3D" id="3.40.50.2300">
    <property type="match status" value="1"/>
</dbReference>
<feature type="compositionally biased region" description="Basic and acidic residues" evidence="2">
    <location>
        <begin position="410"/>
        <end position="432"/>
    </location>
</feature>
<keyword evidence="6" id="KW-1185">Reference proteome</keyword>
<feature type="domain" description="Response regulatory" evidence="3">
    <location>
        <begin position="23"/>
        <end position="144"/>
    </location>
</feature>
<dbReference type="InterPro" id="IPR035919">
    <property type="entry name" value="EAL_sf"/>
</dbReference>
<dbReference type="SMART" id="SM00052">
    <property type="entry name" value="EAL"/>
    <property type="match status" value="1"/>
</dbReference>